<dbReference type="GO" id="GO:0007167">
    <property type="term" value="P:enzyme-linked receptor protein signaling pathway"/>
    <property type="evidence" value="ECO:0007669"/>
    <property type="project" value="TreeGrafter"/>
</dbReference>
<dbReference type="Pfam" id="PF00018">
    <property type="entry name" value="SH3_1"/>
    <property type="match status" value="1"/>
</dbReference>
<dbReference type="CDD" id="cd09933">
    <property type="entry name" value="SH2_Src_family"/>
    <property type="match status" value="1"/>
</dbReference>
<organism evidence="7 8">
    <name type="scientific">Lutzomyia longipalpis</name>
    <name type="common">Sand fly</name>
    <dbReference type="NCBI Taxonomy" id="7200"/>
    <lineage>
        <taxon>Eukaryota</taxon>
        <taxon>Metazoa</taxon>
        <taxon>Ecdysozoa</taxon>
        <taxon>Arthropoda</taxon>
        <taxon>Hexapoda</taxon>
        <taxon>Insecta</taxon>
        <taxon>Pterygota</taxon>
        <taxon>Neoptera</taxon>
        <taxon>Endopterygota</taxon>
        <taxon>Diptera</taxon>
        <taxon>Nematocera</taxon>
        <taxon>Psychodoidea</taxon>
        <taxon>Psychodidae</taxon>
        <taxon>Lutzomyia</taxon>
        <taxon>Lutzomyia</taxon>
    </lineage>
</organism>
<dbReference type="PROSITE" id="PS50002">
    <property type="entry name" value="SH3"/>
    <property type="match status" value="1"/>
</dbReference>
<accession>A0A1B0CWS7</accession>
<evidence type="ECO:0000256" key="1">
    <source>
        <dbReference type="ARBA" id="ARBA00022443"/>
    </source>
</evidence>
<name>A0A1B0CWS7_LUTLO</name>
<reference evidence="7" key="1">
    <citation type="submission" date="2020-05" db="UniProtKB">
        <authorList>
            <consortium name="EnsemblMetazoa"/>
        </authorList>
    </citation>
    <scope>IDENTIFICATION</scope>
    <source>
        <strain evidence="7">Jacobina</strain>
    </source>
</reference>
<dbReference type="InterPro" id="IPR000980">
    <property type="entry name" value="SH2"/>
</dbReference>
<dbReference type="CDD" id="cd11845">
    <property type="entry name" value="SH3_Src_like"/>
    <property type="match status" value="1"/>
</dbReference>
<dbReference type="Gene3D" id="3.30.505.10">
    <property type="entry name" value="SH2 domain"/>
    <property type="match status" value="1"/>
</dbReference>
<dbReference type="GO" id="GO:0035591">
    <property type="term" value="F:signaling adaptor activity"/>
    <property type="evidence" value="ECO:0007669"/>
    <property type="project" value="TreeGrafter"/>
</dbReference>
<dbReference type="SUPFAM" id="SSF55550">
    <property type="entry name" value="SH2 domain"/>
    <property type="match status" value="1"/>
</dbReference>
<dbReference type="InterPro" id="IPR036028">
    <property type="entry name" value="SH3-like_dom_sf"/>
</dbReference>
<evidence type="ECO:0000256" key="3">
    <source>
        <dbReference type="PROSITE-ProRule" id="PRU00191"/>
    </source>
</evidence>
<evidence type="ECO:0000313" key="7">
    <source>
        <dbReference type="EnsemblMetazoa" id="LLOJ009461-PA"/>
    </source>
</evidence>
<sequence>MGNNCCTKHQQDFAVATATGYKMNESAFMGPHTKQLNSSSLEYRYTPDPNIVQLKLTAKSGVDIIRPLTIPGHGAGSNVKRRIVVALYNYTAREDTDVSFQKGDRMEVLDDTESDWWRVIHLTSRKEGLIPWNFVAEERSVNSEDWYFENVSRKEADKLLLAEENPRGTFLVRPSEHNPNGFSLSVKDWESTRGFHVKHYKIKPLDNGGFYIATNQTFPSLPALVMAYSIKK</sequence>
<dbReference type="PROSITE" id="PS50001">
    <property type="entry name" value="SH2"/>
    <property type="match status" value="1"/>
</dbReference>
<dbReference type="FunFam" id="2.30.30.40:FF:000253">
    <property type="entry name" value="Tyrosine-protein kinase"/>
    <property type="match status" value="1"/>
</dbReference>
<dbReference type="InterPro" id="IPR051184">
    <property type="entry name" value="Tyrosine-phos_adapter"/>
</dbReference>
<dbReference type="AlphaFoldDB" id="A0A1B0CWS7"/>
<dbReference type="VEuPathDB" id="VectorBase:LLOJ009461"/>
<evidence type="ECO:0000256" key="4">
    <source>
        <dbReference type="PROSITE-ProRule" id="PRU00192"/>
    </source>
</evidence>
<keyword evidence="2 3" id="KW-0727">SH2 domain</keyword>
<dbReference type="Proteomes" id="UP000092461">
    <property type="component" value="Unassembled WGS sequence"/>
</dbReference>
<dbReference type="PRINTS" id="PR00452">
    <property type="entry name" value="SH3DOMAIN"/>
</dbReference>
<protein>
    <submittedName>
        <fullName evidence="7">Uncharacterized protein</fullName>
    </submittedName>
</protein>
<dbReference type="GO" id="GO:0016477">
    <property type="term" value="P:cell migration"/>
    <property type="evidence" value="ECO:0007669"/>
    <property type="project" value="TreeGrafter"/>
</dbReference>
<dbReference type="PRINTS" id="PR00401">
    <property type="entry name" value="SH2DOMAIN"/>
</dbReference>
<evidence type="ECO:0000256" key="2">
    <source>
        <dbReference type="ARBA" id="ARBA00022999"/>
    </source>
</evidence>
<dbReference type="GO" id="GO:0048468">
    <property type="term" value="P:cell development"/>
    <property type="evidence" value="ECO:0007669"/>
    <property type="project" value="UniProtKB-ARBA"/>
</dbReference>
<evidence type="ECO:0000259" key="5">
    <source>
        <dbReference type="PROSITE" id="PS50001"/>
    </source>
</evidence>
<dbReference type="VEuPathDB" id="VectorBase:LLONM1_006983"/>
<evidence type="ECO:0000259" key="6">
    <source>
        <dbReference type="PROSITE" id="PS50002"/>
    </source>
</evidence>
<dbReference type="InterPro" id="IPR036860">
    <property type="entry name" value="SH2_dom_sf"/>
</dbReference>
<dbReference type="Pfam" id="PF00017">
    <property type="entry name" value="SH2"/>
    <property type="match status" value="1"/>
</dbReference>
<dbReference type="GO" id="GO:0005737">
    <property type="term" value="C:cytoplasm"/>
    <property type="evidence" value="ECO:0007669"/>
    <property type="project" value="TreeGrafter"/>
</dbReference>
<dbReference type="SMART" id="SM00252">
    <property type="entry name" value="SH2"/>
    <property type="match status" value="1"/>
</dbReference>
<dbReference type="GO" id="GO:0009653">
    <property type="term" value="P:anatomical structure morphogenesis"/>
    <property type="evidence" value="ECO:0007669"/>
    <property type="project" value="UniProtKB-ARBA"/>
</dbReference>
<proteinExistence type="predicted"/>
<feature type="domain" description="SH2" evidence="5">
    <location>
        <begin position="146"/>
        <end position="232"/>
    </location>
</feature>
<feature type="domain" description="SH3" evidence="6">
    <location>
        <begin position="79"/>
        <end position="140"/>
    </location>
</feature>
<dbReference type="GO" id="GO:0030971">
    <property type="term" value="F:receptor tyrosine kinase binding"/>
    <property type="evidence" value="ECO:0007669"/>
    <property type="project" value="TreeGrafter"/>
</dbReference>
<dbReference type="EMBL" id="AJWK01032816">
    <property type="status" value="NOT_ANNOTATED_CDS"/>
    <property type="molecule type" value="Genomic_DNA"/>
</dbReference>
<dbReference type="SUPFAM" id="SSF50044">
    <property type="entry name" value="SH3-domain"/>
    <property type="match status" value="1"/>
</dbReference>
<keyword evidence="1 4" id="KW-0728">SH3 domain</keyword>
<evidence type="ECO:0000313" key="8">
    <source>
        <dbReference type="Proteomes" id="UP000092461"/>
    </source>
</evidence>
<dbReference type="Gene3D" id="2.30.30.40">
    <property type="entry name" value="SH3 Domains"/>
    <property type="match status" value="1"/>
</dbReference>
<dbReference type="PANTHER" id="PTHR19969">
    <property type="entry name" value="SH2-SH3 ADAPTOR PROTEIN-RELATED"/>
    <property type="match status" value="1"/>
</dbReference>
<dbReference type="PANTHER" id="PTHR19969:SF5">
    <property type="entry name" value="CRK-LIKE PROTEIN"/>
    <property type="match status" value="1"/>
</dbReference>
<dbReference type="InterPro" id="IPR001452">
    <property type="entry name" value="SH3_domain"/>
</dbReference>
<dbReference type="SMART" id="SM00326">
    <property type="entry name" value="SH3"/>
    <property type="match status" value="1"/>
</dbReference>
<keyword evidence="8" id="KW-1185">Reference proteome</keyword>
<dbReference type="EnsemblMetazoa" id="LLOJ009461-RA">
    <property type="protein sequence ID" value="LLOJ009461-PA"/>
    <property type="gene ID" value="LLOJ009461"/>
</dbReference>